<evidence type="ECO:0000313" key="2">
    <source>
        <dbReference type="Proteomes" id="UP000189956"/>
    </source>
</evidence>
<sequence length="50" mass="5470">MYPGRVNLFCLFFTYSEGGQKAFCQAPECILSTLKKGSVVPPSATPSEIR</sequence>
<dbReference type="AlphaFoldDB" id="A0A1T4M8H4"/>
<protein>
    <submittedName>
        <fullName evidence="1">Uncharacterized protein</fullName>
    </submittedName>
</protein>
<dbReference type="Proteomes" id="UP000189956">
    <property type="component" value="Unassembled WGS sequence"/>
</dbReference>
<evidence type="ECO:0000313" key="1">
    <source>
        <dbReference type="EMBL" id="SJZ63323.1"/>
    </source>
</evidence>
<organism evidence="1 2">
    <name type="scientific">Porphyromonas cangingivalis</name>
    <dbReference type="NCBI Taxonomy" id="36874"/>
    <lineage>
        <taxon>Bacteria</taxon>
        <taxon>Pseudomonadati</taxon>
        <taxon>Bacteroidota</taxon>
        <taxon>Bacteroidia</taxon>
        <taxon>Bacteroidales</taxon>
        <taxon>Porphyromonadaceae</taxon>
        <taxon>Porphyromonas</taxon>
    </lineage>
</organism>
<reference evidence="1 2" key="1">
    <citation type="submission" date="2017-02" db="EMBL/GenBank/DDBJ databases">
        <authorList>
            <person name="Peterson S.W."/>
        </authorList>
    </citation>
    <scope>NUCLEOTIDE SEQUENCE [LARGE SCALE GENOMIC DNA]</scope>
    <source>
        <strain evidence="1 2">ATCC 700135</strain>
    </source>
</reference>
<name>A0A1T4M8H4_PORCN</name>
<accession>A0A1T4M8H4</accession>
<proteinExistence type="predicted"/>
<gene>
    <name evidence="1" type="ORF">SAMN02745205_01433</name>
</gene>
<dbReference type="EMBL" id="FUWL01000011">
    <property type="protein sequence ID" value="SJZ63323.1"/>
    <property type="molecule type" value="Genomic_DNA"/>
</dbReference>